<dbReference type="InterPro" id="IPR020578">
    <property type="entry name" value="Aminotrans_V_PyrdxlP_BS"/>
</dbReference>
<dbReference type="GO" id="GO:0008453">
    <property type="term" value="F:alanine-glyoxylate transaminase activity"/>
    <property type="evidence" value="ECO:0007669"/>
    <property type="project" value="TreeGrafter"/>
</dbReference>
<dbReference type="AlphaFoldDB" id="A0A1H6FYL7"/>
<evidence type="ECO:0000256" key="4">
    <source>
        <dbReference type="PIRSR" id="PIRSR000524-1"/>
    </source>
</evidence>
<gene>
    <name evidence="9" type="ORF">SAMN02745716_1770</name>
</gene>
<dbReference type="GO" id="GO:0019265">
    <property type="term" value="P:glycine biosynthetic process, by transamination of glyoxylate"/>
    <property type="evidence" value="ECO:0007669"/>
    <property type="project" value="TreeGrafter"/>
</dbReference>
<reference evidence="10" key="1">
    <citation type="submission" date="2016-10" db="EMBL/GenBank/DDBJ databases">
        <authorList>
            <person name="Varghese N."/>
            <person name="Submissions S."/>
        </authorList>
    </citation>
    <scope>NUCLEOTIDE SEQUENCE [LARGE SCALE GENOMIC DNA]</scope>
    <source>
        <strain evidence="10">ATCC 35263</strain>
    </source>
</reference>
<protein>
    <submittedName>
        <fullName evidence="9">Aspartate aminotransferase</fullName>
    </submittedName>
</protein>
<dbReference type="PANTHER" id="PTHR21152:SF40">
    <property type="entry name" value="ALANINE--GLYOXYLATE AMINOTRANSFERASE"/>
    <property type="match status" value="1"/>
</dbReference>
<organism evidence="9 10">
    <name type="scientific">Thermoleophilum album</name>
    <dbReference type="NCBI Taxonomy" id="29539"/>
    <lineage>
        <taxon>Bacteria</taxon>
        <taxon>Bacillati</taxon>
        <taxon>Actinomycetota</taxon>
        <taxon>Thermoleophilia</taxon>
        <taxon>Thermoleophilales</taxon>
        <taxon>Thermoleophilaceae</taxon>
        <taxon>Thermoleophilum</taxon>
    </lineage>
</organism>
<evidence type="ECO:0000259" key="8">
    <source>
        <dbReference type="Pfam" id="PF00266"/>
    </source>
</evidence>
<keyword evidence="3 5" id="KW-0663">Pyridoxal phosphate</keyword>
<keyword evidence="10" id="KW-1185">Reference proteome</keyword>
<dbReference type="InterPro" id="IPR024169">
    <property type="entry name" value="SP_NH2Trfase/AEP_transaminase"/>
</dbReference>
<dbReference type="Gene3D" id="3.90.1150.10">
    <property type="entry name" value="Aspartate Aminotransferase, domain 1"/>
    <property type="match status" value="1"/>
</dbReference>
<evidence type="ECO:0000256" key="3">
    <source>
        <dbReference type="ARBA" id="ARBA00022898"/>
    </source>
</evidence>
<dbReference type="SUPFAM" id="SSF53383">
    <property type="entry name" value="PLP-dependent transferases"/>
    <property type="match status" value="1"/>
</dbReference>
<evidence type="ECO:0000256" key="1">
    <source>
        <dbReference type="ARBA" id="ARBA00001933"/>
    </source>
</evidence>
<name>A0A1H6FYL7_THEAL</name>
<dbReference type="OrthoDB" id="9766472at2"/>
<dbReference type="InterPro" id="IPR015422">
    <property type="entry name" value="PyrdxlP-dep_Trfase_small"/>
</dbReference>
<dbReference type="STRING" id="29539.SAMN02745716_1770"/>
<dbReference type="InterPro" id="IPR000192">
    <property type="entry name" value="Aminotrans_V_dom"/>
</dbReference>
<feature type="modified residue" description="N6-(pyridoxal phosphate)lysine" evidence="5">
    <location>
        <position position="196"/>
    </location>
</feature>
<dbReference type="InterPro" id="IPR015421">
    <property type="entry name" value="PyrdxlP-dep_Trfase_major"/>
</dbReference>
<dbReference type="Gene3D" id="3.40.640.10">
    <property type="entry name" value="Type I PLP-dependent aspartate aminotransferase-like (Major domain)"/>
    <property type="match status" value="1"/>
</dbReference>
<evidence type="ECO:0000256" key="5">
    <source>
        <dbReference type="PIRSR" id="PIRSR000524-50"/>
    </source>
</evidence>
<dbReference type="Proteomes" id="UP000222056">
    <property type="component" value="Unassembled WGS sequence"/>
</dbReference>
<dbReference type="PIRSF" id="PIRSF000524">
    <property type="entry name" value="SPT"/>
    <property type="match status" value="1"/>
</dbReference>
<sequence length="396" mass="41590">MAPANPYIKQYLMTAGPTPLPPEVESAMAQPMLYHRAPAFIEVYARVLERLRSVFCTSNDVLVFASSGTGAMESAVANLVRPGERCVVASCGKFGERWAELCRAYGAELVHYDAGWGNKVDPVELDATLARSGGATVVFTTLSETSTGVVNDVRALAEVAHAHGALICVDAVSGLGAVPCEQDAWGIDVVVSGSQKALMAPPGLGFASANERALERAQAAPGRRFYFDWSATVAGQRKDPPDSPFTPAVSLLLGLDAALGLIEAEGLDRVLERHRLLGRATRSAVRALGLELFGPDDDGANVVTALRVPAGIDGSRIPKLMRDKYGITIAGGQGKLKGKIARIAHCGYFGAFDIVTTIAGLEMTLLELGYEVELGSGVAAAQRVFVEAGVPAAQPA</sequence>
<keyword evidence="9" id="KW-0032">Aminotransferase</keyword>
<evidence type="ECO:0000256" key="6">
    <source>
        <dbReference type="RuleBase" id="RU004075"/>
    </source>
</evidence>
<accession>A0A1H6FYL7</accession>
<comment type="cofactor">
    <cofactor evidence="1 5 7">
        <name>pyridoxal 5'-phosphate</name>
        <dbReference type="ChEBI" id="CHEBI:597326"/>
    </cofactor>
</comment>
<dbReference type="GO" id="GO:0004760">
    <property type="term" value="F:L-serine-pyruvate transaminase activity"/>
    <property type="evidence" value="ECO:0007669"/>
    <property type="project" value="TreeGrafter"/>
</dbReference>
<feature type="binding site" evidence="4">
    <location>
        <position position="342"/>
    </location>
    <ligand>
        <name>substrate</name>
    </ligand>
</feature>
<feature type="domain" description="Aminotransferase class V" evidence="8">
    <location>
        <begin position="11"/>
        <end position="333"/>
    </location>
</feature>
<evidence type="ECO:0000313" key="9">
    <source>
        <dbReference type="EMBL" id="SEH14884.1"/>
    </source>
</evidence>
<comment type="similarity">
    <text evidence="2 6">Belongs to the class-V pyridoxal-phosphate-dependent aminotransferase family.</text>
</comment>
<keyword evidence="9" id="KW-0808">Transferase</keyword>
<dbReference type="PROSITE" id="PS00595">
    <property type="entry name" value="AA_TRANSFER_CLASS_5"/>
    <property type="match status" value="1"/>
</dbReference>
<dbReference type="PANTHER" id="PTHR21152">
    <property type="entry name" value="AMINOTRANSFERASE CLASS V"/>
    <property type="match status" value="1"/>
</dbReference>
<dbReference type="FunFam" id="3.90.1150.10:FF:000031">
    <property type="entry name" value="Serine--glyoxylate aminotransferase"/>
    <property type="match status" value="1"/>
</dbReference>
<evidence type="ECO:0000313" key="10">
    <source>
        <dbReference type="Proteomes" id="UP000222056"/>
    </source>
</evidence>
<dbReference type="RefSeq" id="WP_093118249.1">
    <property type="nucleotide sequence ID" value="NZ_FNWJ01000002.1"/>
</dbReference>
<dbReference type="InterPro" id="IPR015424">
    <property type="entry name" value="PyrdxlP-dep_Trfase"/>
</dbReference>
<evidence type="ECO:0000256" key="7">
    <source>
        <dbReference type="RuleBase" id="RU004504"/>
    </source>
</evidence>
<dbReference type="EMBL" id="FNWJ01000002">
    <property type="protein sequence ID" value="SEH14884.1"/>
    <property type="molecule type" value="Genomic_DNA"/>
</dbReference>
<evidence type="ECO:0000256" key="2">
    <source>
        <dbReference type="ARBA" id="ARBA00009236"/>
    </source>
</evidence>
<proteinExistence type="inferred from homology"/>
<dbReference type="Pfam" id="PF00266">
    <property type="entry name" value="Aminotran_5"/>
    <property type="match status" value="1"/>
</dbReference>